<reference evidence="2" key="1">
    <citation type="submission" date="2022-11" db="UniProtKB">
        <authorList>
            <consortium name="WormBaseParasite"/>
        </authorList>
    </citation>
    <scope>IDENTIFICATION</scope>
</reference>
<accession>A0A915KXF6</accession>
<dbReference type="WBParaSite" id="nRc.2.0.1.t43154-RA">
    <property type="protein sequence ID" value="nRc.2.0.1.t43154-RA"/>
    <property type="gene ID" value="nRc.2.0.1.g43154"/>
</dbReference>
<protein>
    <submittedName>
        <fullName evidence="2">Uncharacterized protein</fullName>
    </submittedName>
</protein>
<name>A0A915KXF6_ROMCU</name>
<sequence>MNLKYEKNCQKKVPDEKIAIDRRRKILLPKSIGRFPLRLCRHPYNDRGKFLQEGGVYRPTDL</sequence>
<organism evidence="1 2">
    <name type="scientific">Romanomermis culicivorax</name>
    <name type="common">Nematode worm</name>
    <dbReference type="NCBI Taxonomy" id="13658"/>
    <lineage>
        <taxon>Eukaryota</taxon>
        <taxon>Metazoa</taxon>
        <taxon>Ecdysozoa</taxon>
        <taxon>Nematoda</taxon>
        <taxon>Enoplea</taxon>
        <taxon>Dorylaimia</taxon>
        <taxon>Mermithida</taxon>
        <taxon>Mermithoidea</taxon>
        <taxon>Mermithidae</taxon>
        <taxon>Romanomermis</taxon>
    </lineage>
</organism>
<evidence type="ECO:0000313" key="1">
    <source>
        <dbReference type="Proteomes" id="UP000887565"/>
    </source>
</evidence>
<dbReference type="AlphaFoldDB" id="A0A915KXF6"/>
<proteinExistence type="predicted"/>
<keyword evidence="1" id="KW-1185">Reference proteome</keyword>
<dbReference type="Proteomes" id="UP000887565">
    <property type="component" value="Unplaced"/>
</dbReference>
<evidence type="ECO:0000313" key="2">
    <source>
        <dbReference type="WBParaSite" id="nRc.2.0.1.t43154-RA"/>
    </source>
</evidence>